<feature type="domain" description="Rab-GAP TBC" evidence="2">
    <location>
        <begin position="69"/>
        <end position="274"/>
    </location>
</feature>
<dbReference type="InterPro" id="IPR045913">
    <property type="entry name" value="TBC20/Gyp8-like"/>
</dbReference>
<reference evidence="3 4" key="1">
    <citation type="submission" date="2020-11" db="EMBL/GenBank/DDBJ databases">
        <title>Kefir isolates.</title>
        <authorList>
            <person name="Marcisauskas S."/>
            <person name="Kim Y."/>
            <person name="Blasche S."/>
        </authorList>
    </citation>
    <scope>NUCLEOTIDE SEQUENCE [LARGE SCALE GENOMIC DNA]</scope>
    <source>
        <strain evidence="3 4">OG2</strain>
    </source>
</reference>
<dbReference type="Pfam" id="PF00566">
    <property type="entry name" value="RabGAP-TBC"/>
    <property type="match status" value="1"/>
</dbReference>
<accession>A0A9P7B8Q8</accession>
<dbReference type="InterPro" id="IPR035969">
    <property type="entry name" value="Rab-GAP_TBC_sf"/>
</dbReference>
<gene>
    <name evidence="3" type="ORF">C6P45_000265</name>
</gene>
<dbReference type="InterPro" id="IPR000195">
    <property type="entry name" value="Rab-GAP-TBC_dom"/>
</dbReference>
<name>A0A9P7B8Q8_MAUEX</name>
<dbReference type="OrthoDB" id="206700at2759"/>
<dbReference type="PROSITE" id="PS50086">
    <property type="entry name" value="TBC_RABGAP"/>
    <property type="match status" value="1"/>
</dbReference>
<proteinExistence type="predicted"/>
<dbReference type="PANTHER" id="PTHR20913">
    <property type="entry name" value="TBC1 DOMAIN FAMILY MEMBER 20/GTPASE"/>
    <property type="match status" value="1"/>
</dbReference>
<protein>
    <recommendedName>
        <fullName evidence="2">Rab-GAP TBC domain-containing protein</fullName>
    </recommendedName>
</protein>
<evidence type="ECO:0000256" key="1">
    <source>
        <dbReference type="ARBA" id="ARBA00022468"/>
    </source>
</evidence>
<keyword evidence="1" id="KW-0343">GTPase activation</keyword>
<dbReference type="Proteomes" id="UP000750334">
    <property type="component" value="Unassembled WGS sequence"/>
</dbReference>
<dbReference type="PANTHER" id="PTHR20913:SF7">
    <property type="entry name" value="RE60063P"/>
    <property type="match status" value="1"/>
</dbReference>
<comment type="caution">
    <text evidence="3">The sequence shown here is derived from an EMBL/GenBank/DDBJ whole genome shotgun (WGS) entry which is preliminary data.</text>
</comment>
<sequence length="473" mass="54278">MTSLVGLGTGEWQHKIQNTDTTTEDCLSFLPSFYNERTVNELKLKVINRAMESGDFGLLSELGKSKCGFVSNDIRQVAWYQILTSQIIFQPSIIPEPTNEEKHCDESQIQLDVSRSFGYIPEEIQRNSLKKLLNEQIVRFFRKYPQLRYYQGYHDIVSVFIITFCHTTKHGKLQTKMLHREKERLFKCVEIFSLLYLRDFLMDSLDFPIDQIGIIPALIKEQDSVLYEKLQLDTIKPFFAIASILTIFSHDLKPDILNNNSVIFQIFDLVICTHSMFTPLILYSNMIIAIKGKLYEEYEQNLENFENETDLVHGIIQKVLVQTMNDNKGSKKLWSTVLNATRTSTIIGRDTKKMIKKSINKASPLQNTGSGTKLVRILEQTEIVKLIEKGIKLNKQQKEGATKKGDNYQQWKYNKLIKASLLIGVCSIAFGVSCDQRFTLSADPFNLPLLDITKLVDATEFVANSVRNIKNSL</sequence>
<keyword evidence="4" id="KW-1185">Reference proteome</keyword>
<evidence type="ECO:0000259" key="2">
    <source>
        <dbReference type="PROSITE" id="PS50086"/>
    </source>
</evidence>
<dbReference type="GO" id="GO:0006888">
    <property type="term" value="P:endoplasmic reticulum to Golgi vesicle-mediated transport"/>
    <property type="evidence" value="ECO:0007669"/>
    <property type="project" value="TreeGrafter"/>
</dbReference>
<dbReference type="EMBL" id="PUHR01000105">
    <property type="protein sequence ID" value="KAG0666304.1"/>
    <property type="molecule type" value="Genomic_DNA"/>
</dbReference>
<dbReference type="SUPFAM" id="SSF47923">
    <property type="entry name" value="Ypt/Rab-GAP domain of gyp1p"/>
    <property type="match status" value="1"/>
</dbReference>
<evidence type="ECO:0000313" key="4">
    <source>
        <dbReference type="Proteomes" id="UP000750334"/>
    </source>
</evidence>
<dbReference type="AlphaFoldDB" id="A0A9P7B8Q8"/>
<dbReference type="Gene3D" id="1.10.8.1310">
    <property type="match status" value="1"/>
</dbReference>
<dbReference type="GO" id="GO:0005789">
    <property type="term" value="C:endoplasmic reticulum membrane"/>
    <property type="evidence" value="ECO:0007669"/>
    <property type="project" value="TreeGrafter"/>
</dbReference>
<dbReference type="GO" id="GO:0005096">
    <property type="term" value="F:GTPase activator activity"/>
    <property type="evidence" value="ECO:0007669"/>
    <property type="project" value="UniProtKB-KW"/>
</dbReference>
<evidence type="ECO:0000313" key="3">
    <source>
        <dbReference type="EMBL" id="KAG0666304.1"/>
    </source>
</evidence>
<organism evidence="3 4">
    <name type="scientific">Maudiozyma exigua</name>
    <name type="common">Yeast</name>
    <name type="synonym">Kazachstania exigua</name>
    <dbReference type="NCBI Taxonomy" id="34358"/>
    <lineage>
        <taxon>Eukaryota</taxon>
        <taxon>Fungi</taxon>
        <taxon>Dikarya</taxon>
        <taxon>Ascomycota</taxon>
        <taxon>Saccharomycotina</taxon>
        <taxon>Saccharomycetes</taxon>
        <taxon>Saccharomycetales</taxon>
        <taxon>Saccharomycetaceae</taxon>
        <taxon>Maudiozyma</taxon>
    </lineage>
</organism>
<dbReference type="Gene3D" id="1.10.472.80">
    <property type="entry name" value="Ypt/Rab-GAP domain of gyp1p, domain 3"/>
    <property type="match status" value="1"/>
</dbReference>